<dbReference type="Proteomes" id="UP000816034">
    <property type="component" value="Unassembled WGS sequence"/>
</dbReference>
<dbReference type="InterPro" id="IPR011989">
    <property type="entry name" value="ARM-like"/>
</dbReference>
<evidence type="ECO:0000256" key="2">
    <source>
        <dbReference type="ARBA" id="ARBA00022737"/>
    </source>
</evidence>
<gene>
    <name evidence="8" type="ORF">C9374_004825</name>
</gene>
<dbReference type="Pfam" id="PF13646">
    <property type="entry name" value="HEAT_2"/>
    <property type="match status" value="1"/>
</dbReference>
<dbReference type="GO" id="GO:0030234">
    <property type="term" value="F:enzyme regulator activity"/>
    <property type="evidence" value="ECO:0007669"/>
    <property type="project" value="UniProtKB-UniRule"/>
</dbReference>
<evidence type="ECO:0000256" key="1">
    <source>
        <dbReference type="ARBA" id="ARBA00006308"/>
    </source>
</evidence>
<keyword evidence="3 4" id="KW-0647">Proteasome</keyword>
<reference evidence="8 9" key="1">
    <citation type="journal article" date="2018" name="BMC Genomics">
        <title>The genome of Naegleria lovaniensis, the basis for a comparative approach to unravel pathogenicity factors of the human pathogenic amoeba N. fowleri.</title>
        <authorList>
            <person name="Liechti N."/>
            <person name="Schurch N."/>
            <person name="Bruggmann R."/>
            <person name="Wittwer M."/>
        </authorList>
    </citation>
    <scope>NUCLEOTIDE SEQUENCE [LARGE SCALE GENOMIC DNA]</scope>
    <source>
        <strain evidence="8 9">ATCC 30569</strain>
    </source>
</reference>
<organism evidence="8 9">
    <name type="scientific">Naegleria lovaniensis</name>
    <name type="common">Amoeba</name>
    <dbReference type="NCBI Taxonomy" id="51637"/>
    <lineage>
        <taxon>Eukaryota</taxon>
        <taxon>Discoba</taxon>
        <taxon>Heterolobosea</taxon>
        <taxon>Tetramitia</taxon>
        <taxon>Eutetramitia</taxon>
        <taxon>Vahlkampfiidae</taxon>
        <taxon>Naegleria</taxon>
    </lineage>
</organism>
<feature type="region of interest" description="Disordered" evidence="5">
    <location>
        <begin position="916"/>
        <end position="950"/>
    </location>
</feature>
<feature type="region of interest" description="Disordered" evidence="5">
    <location>
        <begin position="808"/>
        <end position="866"/>
    </location>
</feature>
<dbReference type="PANTHER" id="PTHR10943:SF2">
    <property type="entry name" value="26S PROTEASOME NON-ATPASE REGULATORY SUBUNIT 1"/>
    <property type="match status" value="1"/>
</dbReference>
<dbReference type="AlphaFoldDB" id="A0AA88GRL1"/>
<dbReference type="FunFam" id="1.25.10.10:FF:000017">
    <property type="entry name" value="26S proteasome non-ATPase regulatory subunit 1"/>
    <property type="match status" value="1"/>
</dbReference>
<evidence type="ECO:0000259" key="6">
    <source>
        <dbReference type="Pfam" id="PF18004"/>
    </source>
</evidence>
<name>A0AA88GRL1_NAELO</name>
<feature type="compositionally biased region" description="Low complexity" evidence="5">
    <location>
        <begin position="825"/>
        <end position="838"/>
    </location>
</feature>
<feature type="domain" description="26S proteasome non-ATPase regulatory subunit 1/RPN2 N-terminal" evidence="7">
    <location>
        <begin position="8"/>
        <end position="306"/>
    </location>
</feature>
<comment type="similarity">
    <text evidence="1 4">Belongs to the proteasome subunit S1 family.</text>
</comment>
<dbReference type="Pfam" id="PF18004">
    <property type="entry name" value="RPN2_C"/>
    <property type="match status" value="1"/>
</dbReference>
<dbReference type="GeneID" id="68097280"/>
<keyword evidence="2" id="KW-0677">Repeat</keyword>
<dbReference type="GO" id="GO:0005634">
    <property type="term" value="C:nucleus"/>
    <property type="evidence" value="ECO:0007669"/>
    <property type="project" value="TreeGrafter"/>
</dbReference>
<dbReference type="PANTHER" id="PTHR10943">
    <property type="entry name" value="26S PROTEASOME NON-ATPASE REGULATORY SUBUNIT"/>
    <property type="match status" value="1"/>
</dbReference>
<dbReference type="InterPro" id="IPR002015">
    <property type="entry name" value="Proteasome/cyclosome_rpt"/>
</dbReference>
<dbReference type="PIRSF" id="PIRSF015947">
    <property type="entry name" value="26S_Psome_Rpn2"/>
    <property type="match status" value="1"/>
</dbReference>
<dbReference type="InterPro" id="IPR016642">
    <property type="entry name" value="26S_Psome_Rpn2"/>
</dbReference>
<dbReference type="GO" id="GO:0042176">
    <property type="term" value="P:regulation of protein catabolic process"/>
    <property type="evidence" value="ECO:0007669"/>
    <property type="project" value="UniProtKB-UniRule"/>
</dbReference>
<dbReference type="GO" id="GO:0043161">
    <property type="term" value="P:proteasome-mediated ubiquitin-dependent protein catabolic process"/>
    <property type="evidence" value="ECO:0007669"/>
    <property type="project" value="TreeGrafter"/>
</dbReference>
<evidence type="ECO:0000256" key="5">
    <source>
        <dbReference type="SAM" id="MobiDB-lite"/>
    </source>
</evidence>
<dbReference type="Gene3D" id="1.25.10.10">
    <property type="entry name" value="Leucine-rich Repeat Variant"/>
    <property type="match status" value="1"/>
</dbReference>
<protein>
    <recommendedName>
        <fullName evidence="10">26S proteasome regulatory subunit RPN2</fullName>
    </recommendedName>
</protein>
<sequence length="950" mass="105365">MASSAIHSAAGILSLLDENDADLQSVALKKLDQVVDQYWAEISESVRKLESLYEDEKFPNRELAALLTSKVYYHLNEFDESLQFALGAGRLFDVSKQDEDEYVNKIISKCIDSYIQTRQNNGKEDPRLTDIVERMFDRCIQEGEYKQALGIAIEARRLDKIRQTIKTANTTEMLNYTFDVAMNLIQLRDFRQNVLRELVDIYMENKENVDYFAVTQCLTFLDDAKAVANILHQLISSSDVNDIAVAYQIGFDLHDRAPQHFLVSARDVLLQDPKAKQENSPLAKLLTVLSGEITIQHNVDFLFRHNHTDLQVLNNIKSSFERNSILHSGTVTANAFMHAGTTVDKFLRDNLDWLGKANNWAKFSATASLGVIQRGQIKDSLTILKPYLPADSSTATTSSGSNVYSEGGALFALGLIHSNHLANDMTEYLLKIVKNQQADPVVQHGACFGLGLCGMATSEAELYEKMKDIMFLDNAVSGEAAAIGMGLVMLGSADEKAIDEMLNYAHETAHEKIIRGLAIGLALTVYGREEEANTLIDKLSNDKDPILRYGGMYAIGLAFAGTGNNNAIRKLLQVAVSDVSDDVRRAAVINLGFLLFKTPKQCPRIVSLLAESYNPHVRYGVALSVGISCAGSGLKEALELLEPLALDRVDFVRQGALIAQSMVLMQLNEVQEPKTADFRKHLQKTWSTRGEEVMCKLGAILSAGILDAGGRNATICLHRHGNNKMRNIVGLALFTQYWFWYPYLHFLSLSFEPTSVIGLNTDLQMPSQFTFKSNQKPSYFAYPVSLKTEEKKEEVALGPMAELSLSAKARVREERKRKNKGGDGSATPATPLLSPLTPQVDATKQQATTTTENKEKEKKKKKKEPAFEVLTNPARVTPSQLSYISFDPSNRYTPIKLSLSSATSVDLGINLLRDNNPGEAAEIVSPQAGRTSEAEKEENEPQPPANFQWP</sequence>
<evidence type="ECO:0000313" key="8">
    <source>
        <dbReference type="EMBL" id="KAG2382858.1"/>
    </source>
</evidence>
<dbReference type="InterPro" id="IPR040623">
    <property type="entry name" value="RPN2_C"/>
</dbReference>
<dbReference type="EMBL" id="PYSW02000022">
    <property type="protein sequence ID" value="KAG2382858.1"/>
    <property type="molecule type" value="Genomic_DNA"/>
</dbReference>
<evidence type="ECO:0000259" key="7">
    <source>
        <dbReference type="Pfam" id="PF21505"/>
    </source>
</evidence>
<evidence type="ECO:0000256" key="3">
    <source>
        <dbReference type="ARBA" id="ARBA00022942"/>
    </source>
</evidence>
<evidence type="ECO:0000256" key="4">
    <source>
        <dbReference type="PIRNR" id="PIRNR015947"/>
    </source>
</evidence>
<keyword evidence="9" id="KW-1185">Reference proteome</keyword>
<dbReference type="GO" id="GO:0034515">
    <property type="term" value="C:proteasome storage granule"/>
    <property type="evidence" value="ECO:0007669"/>
    <property type="project" value="TreeGrafter"/>
</dbReference>
<dbReference type="GO" id="GO:0008540">
    <property type="term" value="C:proteasome regulatory particle, base subcomplex"/>
    <property type="evidence" value="ECO:0007669"/>
    <property type="project" value="UniProtKB-UniRule"/>
</dbReference>
<dbReference type="Pfam" id="PF21505">
    <property type="entry name" value="RPN2_N"/>
    <property type="match status" value="1"/>
</dbReference>
<feature type="domain" description="26S proteasome regulatory subunit RPN2 C-terminal" evidence="6">
    <location>
        <begin position="754"/>
        <end position="924"/>
    </location>
</feature>
<dbReference type="RefSeq" id="XP_044548537.1">
    <property type="nucleotide sequence ID" value="XM_044694507.1"/>
</dbReference>
<evidence type="ECO:0008006" key="10">
    <source>
        <dbReference type="Google" id="ProtNLM"/>
    </source>
</evidence>
<dbReference type="Pfam" id="PF01851">
    <property type="entry name" value="PC_rep"/>
    <property type="match status" value="1"/>
</dbReference>
<dbReference type="InterPro" id="IPR048570">
    <property type="entry name" value="PSMD1_RPN2_N"/>
</dbReference>
<comment type="caution">
    <text evidence="8">The sequence shown here is derived from an EMBL/GenBank/DDBJ whole genome shotgun (WGS) entry which is preliminary data.</text>
</comment>
<accession>A0AA88GRL1</accession>
<proteinExistence type="inferred from homology"/>
<dbReference type="InterPro" id="IPR016024">
    <property type="entry name" value="ARM-type_fold"/>
</dbReference>
<evidence type="ECO:0000313" key="9">
    <source>
        <dbReference type="Proteomes" id="UP000816034"/>
    </source>
</evidence>
<dbReference type="SUPFAM" id="SSF48371">
    <property type="entry name" value="ARM repeat"/>
    <property type="match status" value="1"/>
</dbReference>